<feature type="compositionally biased region" description="Low complexity" evidence="1">
    <location>
        <begin position="243"/>
        <end position="261"/>
    </location>
</feature>
<comment type="caution">
    <text evidence="2">The sequence shown here is derived from an EMBL/GenBank/DDBJ whole genome shotgun (WGS) entry which is preliminary data.</text>
</comment>
<dbReference type="EMBL" id="JBBXMP010000009">
    <property type="protein sequence ID" value="KAL0069989.1"/>
    <property type="molecule type" value="Genomic_DNA"/>
</dbReference>
<feature type="region of interest" description="Disordered" evidence="1">
    <location>
        <begin position="277"/>
        <end position="407"/>
    </location>
</feature>
<name>A0ABR3A9G9_9AGAR</name>
<keyword evidence="3" id="KW-1185">Reference proteome</keyword>
<evidence type="ECO:0000313" key="2">
    <source>
        <dbReference type="EMBL" id="KAL0069989.1"/>
    </source>
</evidence>
<evidence type="ECO:0000256" key="1">
    <source>
        <dbReference type="SAM" id="MobiDB-lite"/>
    </source>
</evidence>
<feature type="compositionally biased region" description="Basic and acidic residues" evidence="1">
    <location>
        <begin position="26"/>
        <end position="50"/>
    </location>
</feature>
<feature type="compositionally biased region" description="Polar residues" evidence="1">
    <location>
        <begin position="219"/>
        <end position="240"/>
    </location>
</feature>
<feature type="region of interest" description="Disordered" evidence="1">
    <location>
        <begin position="26"/>
        <end position="97"/>
    </location>
</feature>
<feature type="compositionally biased region" description="Basic residues" evidence="1">
    <location>
        <begin position="79"/>
        <end position="97"/>
    </location>
</feature>
<gene>
    <name evidence="2" type="ORF">AAF712_002886</name>
</gene>
<feature type="compositionally biased region" description="Low complexity" evidence="1">
    <location>
        <begin position="376"/>
        <end position="391"/>
    </location>
</feature>
<evidence type="ECO:0000313" key="3">
    <source>
        <dbReference type="Proteomes" id="UP001437256"/>
    </source>
</evidence>
<sequence length="464" mass="50965">MSPSHPHPYPQRPSSRCENLLRETLLKDELQREREMYDDKPHPRGREEPKQRRRASLQRSVTEGSSLPRAASLSPTRRLNQHHRLHHQRSHNHLHQHVHAHLENPYDQVVRARLERVLTSACGVNGADPSCSCCHGYTEHSSKREKRVSFPATPLGGGGGFFGWFWREGDEEHADPDQRKYDSEYAPSSTAYSSHSEHAYHLPTPQRDGGHLQPVPVPLSTSYSSNRARSLTAPSSSRHSPTLLRSELPSRSGSSSAASSPPRKDWIVPIPLETVYSGEAVDATSTEPGLVERMATDEGKGKGKGPSVTVSSDEGMLTPPPTPPGEGREVPLPIPSSSTSRHHRRTHSAQAHATSANSPPKTKTQHSLRPRALSARVPSSSGDSPVSSRSLPLPPTPILPPPTFENPRKFNVRTASAQLRQVEGLVSFMAVEGLGEPEPEPEEEDGAKGKKGLGIGSVRRWLLF</sequence>
<feature type="region of interest" description="Disordered" evidence="1">
    <location>
        <begin position="173"/>
        <end position="265"/>
    </location>
</feature>
<reference evidence="2 3" key="1">
    <citation type="submission" date="2024-05" db="EMBL/GenBank/DDBJ databases">
        <title>A draft genome resource for the thread blight pathogen Marasmius tenuissimus strain MS-2.</title>
        <authorList>
            <person name="Yulfo-Soto G.E."/>
            <person name="Baruah I.K."/>
            <person name="Amoako-Attah I."/>
            <person name="Bukari Y."/>
            <person name="Meinhardt L.W."/>
            <person name="Bailey B.A."/>
            <person name="Cohen S.P."/>
        </authorList>
    </citation>
    <scope>NUCLEOTIDE SEQUENCE [LARGE SCALE GENOMIC DNA]</scope>
    <source>
        <strain evidence="2 3">MS-2</strain>
    </source>
</reference>
<dbReference type="Proteomes" id="UP001437256">
    <property type="component" value="Unassembled WGS sequence"/>
</dbReference>
<protein>
    <submittedName>
        <fullName evidence="2">Uncharacterized protein</fullName>
    </submittedName>
</protein>
<feature type="compositionally biased region" description="Pro residues" evidence="1">
    <location>
        <begin position="392"/>
        <end position="404"/>
    </location>
</feature>
<accession>A0ABR3A9G9</accession>
<organism evidence="2 3">
    <name type="scientific">Marasmius tenuissimus</name>
    <dbReference type="NCBI Taxonomy" id="585030"/>
    <lineage>
        <taxon>Eukaryota</taxon>
        <taxon>Fungi</taxon>
        <taxon>Dikarya</taxon>
        <taxon>Basidiomycota</taxon>
        <taxon>Agaricomycotina</taxon>
        <taxon>Agaricomycetes</taxon>
        <taxon>Agaricomycetidae</taxon>
        <taxon>Agaricales</taxon>
        <taxon>Marasmiineae</taxon>
        <taxon>Marasmiaceae</taxon>
        <taxon>Marasmius</taxon>
    </lineage>
</organism>
<feature type="compositionally biased region" description="Basic and acidic residues" evidence="1">
    <location>
        <begin position="173"/>
        <end position="183"/>
    </location>
</feature>
<proteinExistence type="predicted"/>